<evidence type="ECO:0000313" key="1">
    <source>
        <dbReference type="EMBL" id="CAG8545742.1"/>
    </source>
</evidence>
<dbReference type="Proteomes" id="UP000789702">
    <property type="component" value="Unassembled WGS sequence"/>
</dbReference>
<sequence length="120" mass="14387">MYDIFEPPYNYSFMEGVETPQTCTSCEKIFSVLKFERVMENYANMVEFDDDMFNNNIEDEELDADYISDTENLDDLLQFDSENLKIEEMLDFSTFLDKQTNEITYNNLELEDDEYDYDID</sequence>
<proteinExistence type="predicted"/>
<protein>
    <submittedName>
        <fullName evidence="1">4407_t:CDS:1</fullName>
    </submittedName>
</protein>
<organism evidence="1 2">
    <name type="scientific">Dentiscutata heterogama</name>
    <dbReference type="NCBI Taxonomy" id="1316150"/>
    <lineage>
        <taxon>Eukaryota</taxon>
        <taxon>Fungi</taxon>
        <taxon>Fungi incertae sedis</taxon>
        <taxon>Mucoromycota</taxon>
        <taxon>Glomeromycotina</taxon>
        <taxon>Glomeromycetes</taxon>
        <taxon>Diversisporales</taxon>
        <taxon>Gigasporaceae</taxon>
        <taxon>Dentiscutata</taxon>
    </lineage>
</organism>
<evidence type="ECO:0000313" key="2">
    <source>
        <dbReference type="Proteomes" id="UP000789702"/>
    </source>
</evidence>
<gene>
    <name evidence="1" type="ORF">DHETER_LOCUS5000</name>
</gene>
<reference evidence="1" key="1">
    <citation type="submission" date="2021-06" db="EMBL/GenBank/DDBJ databases">
        <authorList>
            <person name="Kallberg Y."/>
            <person name="Tangrot J."/>
            <person name="Rosling A."/>
        </authorList>
    </citation>
    <scope>NUCLEOTIDE SEQUENCE</scope>
    <source>
        <strain evidence="1">IL203A</strain>
    </source>
</reference>
<name>A0ACA9LR06_9GLOM</name>
<dbReference type="EMBL" id="CAJVPU010005293">
    <property type="protein sequence ID" value="CAG8545742.1"/>
    <property type="molecule type" value="Genomic_DNA"/>
</dbReference>
<accession>A0ACA9LR06</accession>
<keyword evidence="2" id="KW-1185">Reference proteome</keyword>
<comment type="caution">
    <text evidence="1">The sequence shown here is derived from an EMBL/GenBank/DDBJ whole genome shotgun (WGS) entry which is preliminary data.</text>
</comment>